<dbReference type="PROSITE" id="PS51832">
    <property type="entry name" value="HD_GYP"/>
    <property type="match status" value="1"/>
</dbReference>
<dbReference type="PANTHER" id="PTHR45228:SF5">
    <property type="entry name" value="CYCLIC DI-GMP PHOSPHODIESTERASE VC_1348-RELATED"/>
    <property type="match status" value="1"/>
</dbReference>
<sequence length="420" mass="46499">MKSPRNCLVHGEEGQFRLDGLSGQLVKIGLALSSTRELGELLELVLFEARKMTGADAGSVYLLEGNVLRFETSHNQTLFDRLGEPNVRAMFKRFELPLDSRSIAGHVAMSKEILNIPDVNRIPEEAPYSFNANWDKANDYRSMSMLVAPMVDQAGRVVGVIQLINAMCGESVVPFDPSYSPVVAAFASQAAVAIVNAKLTSDLQDAWLDSIFRLGVAAEFRDKETSNHIKRVSEYSVLLGRHMGMEGEELEHLRWAAAMHDCGKLGIPDSILHKPGQLTPEERSTMEYHTLIGALILKGGSNPLLKASQVVALSHHEKWDGSGYPRGLAGEDIPLAGRIVAVADVFDALSSRRVYKPAFPMEKVVDILAQESGRHFDPRLVGVLFEHLDAMDSIRHTYLDTDADFEKFRNYSLLKIEDVL</sequence>
<dbReference type="EC" id="3.1.4.-" evidence="2"/>
<dbReference type="InterPro" id="IPR003018">
    <property type="entry name" value="GAF"/>
</dbReference>
<feature type="domain" description="HD-GYP" evidence="1">
    <location>
        <begin position="203"/>
        <end position="400"/>
    </location>
</feature>
<dbReference type="Gene3D" id="1.10.3210.10">
    <property type="entry name" value="Hypothetical protein af1432"/>
    <property type="match status" value="1"/>
</dbReference>
<proteinExistence type="predicted"/>
<evidence type="ECO:0000313" key="2">
    <source>
        <dbReference type="EMBL" id="GFK94581.1"/>
    </source>
</evidence>
<dbReference type="Pfam" id="PF01590">
    <property type="entry name" value="GAF"/>
    <property type="match status" value="1"/>
</dbReference>
<dbReference type="SUPFAM" id="SSF55781">
    <property type="entry name" value="GAF domain-like"/>
    <property type="match status" value="1"/>
</dbReference>
<dbReference type="AlphaFoldDB" id="A0A6V8LVG0"/>
<dbReference type="InterPro" id="IPR003607">
    <property type="entry name" value="HD/PDEase_dom"/>
</dbReference>
<keyword evidence="3" id="KW-1185">Reference proteome</keyword>
<protein>
    <submittedName>
        <fullName evidence="2">3'3'-cGAMP-specific phosphodiesterase 2</fullName>
        <ecNumber evidence="2">3.1.4.-</ecNumber>
    </submittedName>
</protein>
<dbReference type="InterPro" id="IPR029016">
    <property type="entry name" value="GAF-like_dom_sf"/>
</dbReference>
<dbReference type="SMART" id="SM00065">
    <property type="entry name" value="GAF"/>
    <property type="match status" value="1"/>
</dbReference>
<evidence type="ECO:0000259" key="1">
    <source>
        <dbReference type="PROSITE" id="PS51832"/>
    </source>
</evidence>
<dbReference type="RefSeq" id="WP_173084794.1">
    <property type="nucleotide sequence ID" value="NZ_BLTE01000010.1"/>
</dbReference>
<dbReference type="Pfam" id="PF13487">
    <property type="entry name" value="HD_5"/>
    <property type="match status" value="1"/>
</dbReference>
<dbReference type="SMART" id="SM00471">
    <property type="entry name" value="HDc"/>
    <property type="match status" value="1"/>
</dbReference>
<organism evidence="2 3">
    <name type="scientific">Fundidesulfovibrio magnetotacticus</name>
    <dbReference type="NCBI Taxonomy" id="2730080"/>
    <lineage>
        <taxon>Bacteria</taxon>
        <taxon>Pseudomonadati</taxon>
        <taxon>Thermodesulfobacteriota</taxon>
        <taxon>Desulfovibrionia</taxon>
        <taxon>Desulfovibrionales</taxon>
        <taxon>Desulfovibrionaceae</taxon>
        <taxon>Fundidesulfovibrio</taxon>
    </lineage>
</organism>
<reference evidence="2 3" key="2">
    <citation type="submission" date="2020-05" db="EMBL/GenBank/DDBJ databases">
        <title>Draft genome sequence of Desulfovibrio sp. strainFSS-1.</title>
        <authorList>
            <person name="Shimoshige H."/>
            <person name="Kobayashi H."/>
            <person name="Maekawa T."/>
        </authorList>
    </citation>
    <scope>NUCLEOTIDE SEQUENCE [LARGE SCALE GENOMIC DNA]</scope>
    <source>
        <strain evidence="2 3">SIID29052-01</strain>
    </source>
</reference>
<dbReference type="InterPro" id="IPR052020">
    <property type="entry name" value="Cyclic_di-GMP/3'3'-cGAMP_PDE"/>
</dbReference>
<dbReference type="InterPro" id="IPR037522">
    <property type="entry name" value="HD_GYP_dom"/>
</dbReference>
<dbReference type="EMBL" id="BLTE01000010">
    <property type="protein sequence ID" value="GFK94581.1"/>
    <property type="molecule type" value="Genomic_DNA"/>
</dbReference>
<dbReference type="GO" id="GO:0016787">
    <property type="term" value="F:hydrolase activity"/>
    <property type="evidence" value="ECO:0007669"/>
    <property type="project" value="UniProtKB-KW"/>
</dbReference>
<reference evidence="2 3" key="1">
    <citation type="submission" date="2020-04" db="EMBL/GenBank/DDBJ databases">
        <authorList>
            <consortium name="Desulfovibrio sp. FSS-1 genome sequencing consortium"/>
            <person name="Shimoshige H."/>
            <person name="Kobayashi H."/>
            <person name="Maekawa T."/>
        </authorList>
    </citation>
    <scope>NUCLEOTIDE SEQUENCE [LARGE SCALE GENOMIC DNA]</scope>
    <source>
        <strain evidence="2 3">SIID29052-01</strain>
    </source>
</reference>
<keyword evidence="2" id="KW-0378">Hydrolase</keyword>
<comment type="caution">
    <text evidence="2">The sequence shown here is derived from an EMBL/GenBank/DDBJ whole genome shotgun (WGS) entry which is preliminary data.</text>
</comment>
<dbReference type="Proteomes" id="UP000494245">
    <property type="component" value="Unassembled WGS sequence"/>
</dbReference>
<dbReference type="CDD" id="cd00077">
    <property type="entry name" value="HDc"/>
    <property type="match status" value="1"/>
</dbReference>
<accession>A0A6V8LVG0</accession>
<dbReference type="SUPFAM" id="SSF109604">
    <property type="entry name" value="HD-domain/PDEase-like"/>
    <property type="match status" value="1"/>
</dbReference>
<gene>
    <name evidence="2" type="ORF">NNJEOMEG_02428</name>
</gene>
<name>A0A6V8LVG0_9BACT</name>
<dbReference type="PANTHER" id="PTHR45228">
    <property type="entry name" value="CYCLIC DI-GMP PHOSPHODIESTERASE TM_0186-RELATED"/>
    <property type="match status" value="1"/>
</dbReference>
<dbReference type="Gene3D" id="3.30.450.40">
    <property type="match status" value="1"/>
</dbReference>
<evidence type="ECO:0000313" key="3">
    <source>
        <dbReference type="Proteomes" id="UP000494245"/>
    </source>
</evidence>